<dbReference type="EMBL" id="JARQZJ010000036">
    <property type="protein sequence ID" value="KAK9876216.1"/>
    <property type="molecule type" value="Genomic_DNA"/>
</dbReference>
<dbReference type="Proteomes" id="UP001431783">
    <property type="component" value="Unassembled WGS sequence"/>
</dbReference>
<protein>
    <recommendedName>
        <fullName evidence="3">Endonuclease/exonuclease/phosphatase domain-containing protein</fullName>
    </recommendedName>
</protein>
<dbReference type="AlphaFoldDB" id="A0AAW1U6I8"/>
<evidence type="ECO:0000313" key="2">
    <source>
        <dbReference type="Proteomes" id="UP001431783"/>
    </source>
</evidence>
<evidence type="ECO:0008006" key="3">
    <source>
        <dbReference type="Google" id="ProtNLM"/>
    </source>
</evidence>
<sequence length="110" mass="11796">MKDTLSNVSSHSHTHTVSCDDIVCGGDLNFNFMDVDDSPTKILLDNVQSLNLLVTIATRISGLTDTLFDVICISDKIEVLDVSALDESDISDHHLATCSLGGALLTAFTK</sequence>
<comment type="caution">
    <text evidence="1">The sequence shown here is derived from an EMBL/GenBank/DDBJ whole genome shotgun (WGS) entry which is preliminary data.</text>
</comment>
<name>A0AAW1U6I8_9CUCU</name>
<organism evidence="1 2">
    <name type="scientific">Henosepilachna vigintioctopunctata</name>
    <dbReference type="NCBI Taxonomy" id="420089"/>
    <lineage>
        <taxon>Eukaryota</taxon>
        <taxon>Metazoa</taxon>
        <taxon>Ecdysozoa</taxon>
        <taxon>Arthropoda</taxon>
        <taxon>Hexapoda</taxon>
        <taxon>Insecta</taxon>
        <taxon>Pterygota</taxon>
        <taxon>Neoptera</taxon>
        <taxon>Endopterygota</taxon>
        <taxon>Coleoptera</taxon>
        <taxon>Polyphaga</taxon>
        <taxon>Cucujiformia</taxon>
        <taxon>Coccinelloidea</taxon>
        <taxon>Coccinellidae</taxon>
        <taxon>Epilachninae</taxon>
        <taxon>Epilachnini</taxon>
        <taxon>Henosepilachna</taxon>
    </lineage>
</organism>
<evidence type="ECO:0000313" key="1">
    <source>
        <dbReference type="EMBL" id="KAK9876216.1"/>
    </source>
</evidence>
<gene>
    <name evidence="1" type="ORF">WA026_012517</name>
</gene>
<proteinExistence type="predicted"/>
<reference evidence="1 2" key="1">
    <citation type="submission" date="2023-03" db="EMBL/GenBank/DDBJ databases">
        <title>Genome insight into feeding habits of ladybird beetles.</title>
        <authorList>
            <person name="Li H.-S."/>
            <person name="Huang Y.-H."/>
            <person name="Pang H."/>
        </authorList>
    </citation>
    <scope>NUCLEOTIDE SEQUENCE [LARGE SCALE GENOMIC DNA]</scope>
    <source>
        <strain evidence="1">SYSU_2023b</strain>
        <tissue evidence="1">Whole body</tissue>
    </source>
</reference>
<accession>A0AAW1U6I8</accession>
<keyword evidence="2" id="KW-1185">Reference proteome</keyword>